<accession>A0A3A3YU04</accession>
<dbReference type="InterPro" id="IPR027417">
    <property type="entry name" value="P-loop_NTPase"/>
</dbReference>
<gene>
    <name evidence="1" type="ORF">D5H78_18815</name>
</gene>
<dbReference type="InterPro" id="IPR050678">
    <property type="entry name" value="DNA_Partitioning_ATPase"/>
</dbReference>
<evidence type="ECO:0000313" key="1">
    <source>
        <dbReference type="EMBL" id="RJK92530.1"/>
    </source>
</evidence>
<proteinExistence type="predicted"/>
<dbReference type="AlphaFoldDB" id="A0A3A3YU04"/>
<dbReference type="Gene3D" id="3.40.50.300">
    <property type="entry name" value="P-loop containing nucleotide triphosphate hydrolases"/>
    <property type="match status" value="1"/>
</dbReference>
<organism evidence="1 2">
    <name type="scientific">Vallicoccus soli</name>
    <dbReference type="NCBI Taxonomy" id="2339232"/>
    <lineage>
        <taxon>Bacteria</taxon>
        <taxon>Bacillati</taxon>
        <taxon>Actinomycetota</taxon>
        <taxon>Actinomycetes</taxon>
        <taxon>Motilibacterales</taxon>
        <taxon>Vallicoccaceae</taxon>
        <taxon>Vallicoccus</taxon>
    </lineage>
</organism>
<dbReference type="Proteomes" id="UP000265614">
    <property type="component" value="Unassembled WGS sequence"/>
</dbReference>
<keyword evidence="2" id="KW-1185">Reference proteome</keyword>
<name>A0A3A3YU04_9ACTN</name>
<dbReference type="PANTHER" id="PTHR13696">
    <property type="entry name" value="P-LOOP CONTAINING NUCLEOSIDE TRIPHOSPHATE HYDROLASE"/>
    <property type="match status" value="1"/>
</dbReference>
<sequence length="237" mass="25535">MTKIVTVAARKGGVGKTTLAYELAWLLNAPLVDLEWDEGSATRTWGYRHEARLRAPLLDALESGRGPRLLSGYHKPDLVPCHPDFELNQPEPDAMADALLQWAGEWDRDFVVVDTHGGGSASGDGAIAAASLVVVPVPLKTKDLNATEGMVREMPDYPLVIVPTMIPRVPSAAEISRVARIVEGTPIPVAEPVPYVRGIETRKKRVAITSDDPTPKAYQGFVASLHSLAGFVKVQSA</sequence>
<reference evidence="1 2" key="1">
    <citation type="submission" date="2018-09" db="EMBL/GenBank/DDBJ databases">
        <title>YIM 75000 draft genome.</title>
        <authorList>
            <person name="Tang S."/>
            <person name="Feng Y."/>
        </authorList>
    </citation>
    <scope>NUCLEOTIDE SEQUENCE [LARGE SCALE GENOMIC DNA]</scope>
    <source>
        <strain evidence="1 2">YIM 75000</strain>
    </source>
</reference>
<dbReference type="PANTHER" id="PTHR13696:SF99">
    <property type="entry name" value="COBYRINIC ACID AC-DIAMIDE SYNTHASE"/>
    <property type="match status" value="1"/>
</dbReference>
<comment type="caution">
    <text evidence="1">The sequence shown here is derived from an EMBL/GenBank/DDBJ whole genome shotgun (WGS) entry which is preliminary data.</text>
</comment>
<dbReference type="OrthoDB" id="3665754at2"/>
<evidence type="ECO:0000313" key="2">
    <source>
        <dbReference type="Proteomes" id="UP000265614"/>
    </source>
</evidence>
<dbReference type="SUPFAM" id="SSF52540">
    <property type="entry name" value="P-loop containing nucleoside triphosphate hydrolases"/>
    <property type="match status" value="1"/>
</dbReference>
<dbReference type="EMBL" id="QZEZ01000014">
    <property type="protein sequence ID" value="RJK92530.1"/>
    <property type="molecule type" value="Genomic_DNA"/>
</dbReference>
<dbReference type="RefSeq" id="WP_119952054.1">
    <property type="nucleotide sequence ID" value="NZ_QZEZ01000014.1"/>
</dbReference>
<protein>
    <submittedName>
        <fullName evidence="1">ParA family protein</fullName>
    </submittedName>
</protein>